<evidence type="ECO:0000256" key="1">
    <source>
        <dbReference type="SAM" id="SignalP"/>
    </source>
</evidence>
<dbReference type="RefSeq" id="WP_124752076.1">
    <property type="nucleotide sequence ID" value="NZ_RQYS01000043.1"/>
</dbReference>
<proteinExistence type="predicted"/>
<reference evidence="2 3" key="1">
    <citation type="submission" date="2018-11" db="EMBL/GenBank/DDBJ databases">
        <title>Genomes From Bacteria Associated with the Canine Oral Cavity: a Test Case for Automated Genome-Based Taxonomic Assignment.</title>
        <authorList>
            <person name="Coil D.A."/>
            <person name="Jospin G."/>
            <person name="Darling A.E."/>
            <person name="Wallis C."/>
            <person name="Davis I.J."/>
            <person name="Harris S."/>
            <person name="Eisen J.A."/>
            <person name="Holcombe L.J."/>
            <person name="O'Flynn C."/>
        </authorList>
    </citation>
    <scope>NUCLEOTIDE SEQUENCE [LARGE SCALE GENOMIC DNA]</scope>
    <source>
        <strain evidence="2 3">OH2617_COT-023</strain>
    </source>
</reference>
<feature type="signal peptide" evidence="1">
    <location>
        <begin position="1"/>
        <end position="20"/>
    </location>
</feature>
<protein>
    <submittedName>
        <fullName evidence="2">Uncharacterized protein</fullName>
    </submittedName>
</protein>
<dbReference type="Proteomes" id="UP000278609">
    <property type="component" value="Unassembled WGS sequence"/>
</dbReference>
<accession>A0A3P1XR84</accession>
<sequence length="116" mass="13059">MKKVVCTILAVLSISAASFARDAESGTSWNFDVNINQLSHYLQLSSGQAGQVADICNHFSDQMNSASFSSTRNRKEKFQKAIYANLKLMKSTLTEEQYRKYVRLLNVTMKNKGVEL</sequence>
<comment type="caution">
    <text evidence="2">The sequence shown here is derived from an EMBL/GenBank/DDBJ whole genome shotgun (WGS) entry which is preliminary data.</text>
</comment>
<name>A0A3P1XR84_TANFO</name>
<gene>
    <name evidence="2" type="ORF">EII40_09800</name>
</gene>
<keyword evidence="1" id="KW-0732">Signal</keyword>
<dbReference type="EMBL" id="RQYS01000043">
    <property type="protein sequence ID" value="RRD59423.1"/>
    <property type="molecule type" value="Genomic_DNA"/>
</dbReference>
<dbReference type="AlphaFoldDB" id="A0A3P1XR84"/>
<organism evidence="2 3">
    <name type="scientific">Tannerella forsythia</name>
    <name type="common">Bacteroides forsythus</name>
    <dbReference type="NCBI Taxonomy" id="28112"/>
    <lineage>
        <taxon>Bacteria</taxon>
        <taxon>Pseudomonadati</taxon>
        <taxon>Bacteroidota</taxon>
        <taxon>Bacteroidia</taxon>
        <taxon>Bacteroidales</taxon>
        <taxon>Tannerellaceae</taxon>
        <taxon>Tannerella</taxon>
    </lineage>
</organism>
<evidence type="ECO:0000313" key="3">
    <source>
        <dbReference type="Proteomes" id="UP000278609"/>
    </source>
</evidence>
<dbReference type="OrthoDB" id="1018365at2"/>
<evidence type="ECO:0000313" key="2">
    <source>
        <dbReference type="EMBL" id="RRD59423.1"/>
    </source>
</evidence>
<feature type="chain" id="PRO_5017949433" evidence="1">
    <location>
        <begin position="21"/>
        <end position="116"/>
    </location>
</feature>